<dbReference type="GO" id="GO:0040029">
    <property type="term" value="P:epigenetic regulation of gene expression"/>
    <property type="evidence" value="ECO:0007669"/>
    <property type="project" value="TreeGrafter"/>
</dbReference>
<dbReference type="EC" id="3.5.1.98" evidence="1 6"/>
<keyword evidence="6" id="KW-0539">Nucleus</keyword>
<evidence type="ECO:0000313" key="12">
    <source>
        <dbReference type="Proteomes" id="UP001107558"/>
    </source>
</evidence>
<protein>
    <recommendedName>
        <fullName evidence="1 6">Histone deacetylase</fullName>
        <ecNumber evidence="1 6">3.5.1.98</ecNumber>
    </recommendedName>
</protein>
<dbReference type="InterPro" id="IPR003084">
    <property type="entry name" value="HDAC_I/II"/>
</dbReference>
<dbReference type="OrthoDB" id="73273at2759"/>
<dbReference type="Gene3D" id="3.40.800.20">
    <property type="entry name" value="Histone deacetylase domain"/>
    <property type="match status" value="1"/>
</dbReference>
<dbReference type="InterPro" id="IPR023801">
    <property type="entry name" value="His_deacetylse_dom"/>
</dbReference>
<evidence type="ECO:0000256" key="3">
    <source>
        <dbReference type="ARBA" id="ARBA00022801"/>
    </source>
</evidence>
<dbReference type="GO" id="GO:0046872">
    <property type="term" value="F:metal ion binding"/>
    <property type="evidence" value="ECO:0007669"/>
    <property type="project" value="UniProtKB-KW"/>
</dbReference>
<feature type="binding site" evidence="9">
    <location>
        <position position="180"/>
    </location>
    <ligand>
        <name>a divalent metal cation</name>
        <dbReference type="ChEBI" id="CHEBI:60240"/>
    </ligand>
</feature>
<dbReference type="PANTHER" id="PTHR10625:SF10">
    <property type="entry name" value="HISTONE DEACETYLASE HDAC1"/>
    <property type="match status" value="1"/>
</dbReference>
<dbReference type="InterPro" id="IPR023696">
    <property type="entry name" value="Ureohydrolase_dom_sf"/>
</dbReference>
<keyword evidence="6" id="KW-0805">Transcription regulation</keyword>
<dbReference type="Proteomes" id="UP001107558">
    <property type="component" value="Chromosome 1"/>
</dbReference>
<dbReference type="GO" id="GO:0141221">
    <property type="term" value="F:histone deacetylase activity, hydrolytic mechanism"/>
    <property type="evidence" value="ECO:0007669"/>
    <property type="project" value="UniProtKB-EC"/>
</dbReference>
<keyword evidence="3 6" id="KW-0378">Hydrolase</keyword>
<feature type="binding site" evidence="8">
    <location>
        <position position="308"/>
    </location>
    <ligand>
        <name>substrate</name>
    </ligand>
</feature>
<feature type="binding site" evidence="9">
    <location>
        <position position="182"/>
    </location>
    <ligand>
        <name>a divalent metal cation</name>
        <dbReference type="ChEBI" id="CHEBI:60240"/>
    </ligand>
</feature>
<comment type="catalytic activity">
    <reaction evidence="5 6">
        <text>N(6)-acetyl-L-lysyl-[histone] + H2O = L-lysyl-[histone] + acetate</text>
        <dbReference type="Rhea" id="RHEA:58196"/>
        <dbReference type="Rhea" id="RHEA-COMP:9845"/>
        <dbReference type="Rhea" id="RHEA-COMP:11338"/>
        <dbReference type="ChEBI" id="CHEBI:15377"/>
        <dbReference type="ChEBI" id="CHEBI:29969"/>
        <dbReference type="ChEBI" id="CHEBI:30089"/>
        <dbReference type="ChEBI" id="CHEBI:61930"/>
        <dbReference type="EC" id="3.5.1.98"/>
    </reaction>
</comment>
<evidence type="ECO:0000256" key="1">
    <source>
        <dbReference type="ARBA" id="ARBA00012111"/>
    </source>
</evidence>
<keyword evidence="9" id="KW-0479">Metal-binding</keyword>
<evidence type="ECO:0000256" key="5">
    <source>
        <dbReference type="ARBA" id="ARBA00048287"/>
    </source>
</evidence>
<dbReference type="PANTHER" id="PTHR10625">
    <property type="entry name" value="HISTONE DEACETYLASE HDAC1-RELATED"/>
    <property type="match status" value="1"/>
</dbReference>
<evidence type="ECO:0000313" key="11">
    <source>
        <dbReference type="EMBL" id="KAG5683968.1"/>
    </source>
</evidence>
<gene>
    <name evidence="11" type="ORF">PVAND_013223</name>
</gene>
<organism evidence="11 12">
    <name type="scientific">Polypedilum vanderplanki</name>
    <name type="common">Sleeping chironomid midge</name>
    <dbReference type="NCBI Taxonomy" id="319348"/>
    <lineage>
        <taxon>Eukaryota</taxon>
        <taxon>Metazoa</taxon>
        <taxon>Ecdysozoa</taxon>
        <taxon>Arthropoda</taxon>
        <taxon>Hexapoda</taxon>
        <taxon>Insecta</taxon>
        <taxon>Pterygota</taxon>
        <taxon>Neoptera</taxon>
        <taxon>Endopterygota</taxon>
        <taxon>Diptera</taxon>
        <taxon>Nematocera</taxon>
        <taxon>Chironomoidea</taxon>
        <taxon>Chironomidae</taxon>
        <taxon>Chironominae</taxon>
        <taxon>Polypedilum</taxon>
        <taxon>Polypedilum</taxon>
    </lineage>
</organism>
<dbReference type="PIRSF" id="PIRSF037913">
    <property type="entry name" value="His_deacetylse_1"/>
    <property type="match status" value="1"/>
</dbReference>
<reference evidence="11" key="1">
    <citation type="submission" date="2021-03" db="EMBL/GenBank/DDBJ databases">
        <title>Chromosome level genome of the anhydrobiotic midge Polypedilum vanderplanki.</title>
        <authorList>
            <person name="Yoshida Y."/>
            <person name="Kikawada T."/>
            <person name="Gusev O."/>
        </authorList>
    </citation>
    <scope>NUCLEOTIDE SEQUENCE</scope>
    <source>
        <strain evidence="11">NIAS01</strain>
        <tissue evidence="11">Whole body or cell culture</tissue>
    </source>
</reference>
<evidence type="ECO:0000256" key="8">
    <source>
        <dbReference type="PIRSR" id="PIRSR037913-2"/>
    </source>
</evidence>
<evidence type="ECO:0000256" key="9">
    <source>
        <dbReference type="PIRSR" id="PIRSR037913-3"/>
    </source>
</evidence>
<keyword evidence="6" id="KW-0804">Transcription</keyword>
<dbReference type="PRINTS" id="PR01271">
    <property type="entry name" value="HISDACETLASE"/>
</dbReference>
<dbReference type="Pfam" id="PF00850">
    <property type="entry name" value="Hist_deacetyl"/>
    <property type="match status" value="1"/>
</dbReference>
<dbReference type="SUPFAM" id="SSF52768">
    <property type="entry name" value="Arginase/deacetylase"/>
    <property type="match status" value="1"/>
</dbReference>
<feature type="domain" description="Histone deacetylase" evidence="10">
    <location>
        <begin position="28"/>
        <end position="318"/>
    </location>
</feature>
<evidence type="ECO:0000256" key="6">
    <source>
        <dbReference type="PIRNR" id="PIRNR037913"/>
    </source>
</evidence>
<dbReference type="PRINTS" id="PR01270">
    <property type="entry name" value="HDASUPER"/>
</dbReference>
<sequence>MAFGDPYKRKICYYYDQDIGDCHFGNKHPMKPHRLIITHELIVKYGLFQKMDVFKPYLATAEDMQEFHSEDYVSFLQSLNATRISNDMKNLMSRFQIGTKENDCPVFDGVFKFAQISAGGSLAAAAHINDNTADIAINWAGGLHHAKKSQASGFCYINDIVLCILELLKYHPRVLYVDIDVHHADGVEEAFYTSNRVMTVSFHRYGENFFPGTGNFTECGEAEGRGYSVNVPLKSGIIDEDYEAVFASVMSKVLQVFSPSVVVMQCGSDSIAGDQLGDFNLTLNAHGRCIKFMRKKNIPLILLGGGGYTIENVSRCWCFDTSIALNETIPNDLPENNYSKYFAPLNKLHIEPDPTLPNRNGQQYLSKLIVQIVQNLKNIEPVPSVQFQNMMEPIVIEDSPKRTKSTMSYNNEVIEISDDED</sequence>
<keyword evidence="12" id="KW-1185">Reference proteome</keyword>
<keyword evidence="2" id="KW-0678">Repressor</keyword>
<feature type="binding site" evidence="8">
    <location>
        <position position="153"/>
    </location>
    <ligand>
        <name>substrate</name>
    </ligand>
</feature>
<evidence type="ECO:0000256" key="4">
    <source>
        <dbReference type="ARBA" id="ARBA00022853"/>
    </source>
</evidence>
<evidence type="ECO:0000256" key="7">
    <source>
        <dbReference type="PIRSR" id="PIRSR037913-1"/>
    </source>
</evidence>
<comment type="caution">
    <text evidence="11">The sequence shown here is derived from an EMBL/GenBank/DDBJ whole genome shotgun (WGS) entry which is preliminary data.</text>
</comment>
<accession>A0A9J6CPT0</accession>
<name>A0A9J6CPT0_POLVA</name>
<feature type="active site" description="Proton acceptor" evidence="7">
    <location>
        <position position="145"/>
    </location>
</feature>
<evidence type="ECO:0000256" key="2">
    <source>
        <dbReference type="ARBA" id="ARBA00022491"/>
    </source>
</evidence>
<comment type="subcellular location">
    <subcellularLocation>
        <location evidence="6">Nucleus</location>
    </subcellularLocation>
</comment>
<dbReference type="GO" id="GO:0000118">
    <property type="term" value="C:histone deacetylase complex"/>
    <property type="evidence" value="ECO:0007669"/>
    <property type="project" value="UniProtKB-ARBA"/>
</dbReference>
<feature type="binding site" evidence="9">
    <location>
        <position position="269"/>
    </location>
    <ligand>
        <name>a divalent metal cation</name>
        <dbReference type="ChEBI" id="CHEBI:60240"/>
    </ligand>
</feature>
<dbReference type="EMBL" id="JADBJN010000001">
    <property type="protein sequence ID" value="KAG5683968.1"/>
    <property type="molecule type" value="Genomic_DNA"/>
</dbReference>
<evidence type="ECO:0000259" key="10">
    <source>
        <dbReference type="Pfam" id="PF00850"/>
    </source>
</evidence>
<comment type="similarity">
    <text evidence="6">Belongs to the histone deacetylase family. HD Type 1 subfamily.</text>
</comment>
<proteinExistence type="inferred from homology"/>
<feature type="binding site" evidence="8">
    <location>
        <position position="103"/>
    </location>
    <ligand>
        <name>substrate</name>
    </ligand>
</feature>
<dbReference type="InterPro" id="IPR037138">
    <property type="entry name" value="His_deacetylse_dom_sf"/>
</dbReference>
<dbReference type="AlphaFoldDB" id="A0A9J6CPT0"/>
<keyword evidence="4 6" id="KW-0156">Chromatin regulator</keyword>
<dbReference type="InterPro" id="IPR000286">
    <property type="entry name" value="HDACs"/>
</dbReference>